<dbReference type="SMART" id="SM00283">
    <property type="entry name" value="MA"/>
    <property type="match status" value="1"/>
</dbReference>
<dbReference type="Gene3D" id="6.10.340.10">
    <property type="match status" value="1"/>
</dbReference>
<dbReference type="PROSITE" id="PS51753">
    <property type="entry name" value="HBM"/>
    <property type="match status" value="1"/>
</dbReference>
<evidence type="ECO:0000256" key="1">
    <source>
        <dbReference type="ARBA" id="ARBA00004429"/>
    </source>
</evidence>
<feature type="domain" description="HBM" evidence="10">
    <location>
        <begin position="146"/>
        <end position="386"/>
    </location>
</feature>
<evidence type="ECO:0000259" key="7">
    <source>
        <dbReference type="PROSITE" id="PS50111"/>
    </source>
</evidence>
<comment type="similarity">
    <text evidence="4">Belongs to the methyl-accepting chemotaxis (MCP) protein family.</text>
</comment>
<dbReference type="SMART" id="SM01358">
    <property type="entry name" value="HBM"/>
    <property type="match status" value="1"/>
</dbReference>
<dbReference type="CDD" id="cd06225">
    <property type="entry name" value="HAMP"/>
    <property type="match status" value="1"/>
</dbReference>
<dbReference type="SUPFAM" id="SSF58104">
    <property type="entry name" value="Methyl-accepting chemotaxis protein (MCP) signaling domain"/>
    <property type="match status" value="1"/>
</dbReference>
<dbReference type="InterPro" id="IPR003660">
    <property type="entry name" value="HAMP_dom"/>
</dbReference>
<accession>A0A2S8FLI9</accession>
<dbReference type="PANTHER" id="PTHR32089">
    <property type="entry name" value="METHYL-ACCEPTING CHEMOTAXIS PROTEIN MCPB"/>
    <property type="match status" value="1"/>
</dbReference>
<dbReference type="Pfam" id="PF00015">
    <property type="entry name" value="MCPsignal"/>
    <property type="match status" value="1"/>
</dbReference>
<evidence type="ECO:0000313" key="12">
    <source>
        <dbReference type="Proteomes" id="UP000239388"/>
    </source>
</evidence>
<sequence length="763" mass="82003">MYKGAPIRGYAAGLGKYGKPNGNCGIPLLADCGAMVSLASGTSDRTLVSPTIKLASPSPGESFQLERPMLLQIPTSLSRLAIVSTASEGNIRDPRPLWRMRMLNRLNIMQKTILGFSAVLILMVVSSVIAWNGTRNASYGFDEYQRKASNSNLCSDVLQQMLQLRFIVKSFDFSGSMADVERFNSAIANINAKLEEAEQTIGDPQLLAKVLETKKMVQQYSDTFAKVVDYRKIRDSLWSGAMSGKGSSIATNLMLITDLANKDNEGESTGAAVDSLNYLMRARVGVYRLIYTTDMKHKAETVEALTQLNASLAELEAATDDPERKKLIATMMSDTEAYRQGAQELADTLEIERSLVNEKLGSLGPQVVELANSINSEIAIDQGELGSEVQASNQTTLWVVPSVCVVALLIGGTLAIVLSRSIVMPIRRVMNILGHVSDGDLRQRLEVKSRDEIGNMSNSLNHMVENLQKAMTALSQNSQAIARSAEDMNVTADSMTHISDETKTQSNSAAAAAEELSVNMRRMSEMSLDMSKNMDTVASAIEEMSISINQIADSMDQVSHVASEAHGLTEGSRKQLAELNMAANEIGDVVELIQDIAEQTNLLALNATIEAARAGEAGKGFAVVAGEVKELARQTGDATGDIERRVSSMQTSSTESIRSIDAIREVVEKLNSISQSVAASVEEQSATTQEIANNVARTNATVQQVSLSVNESASAGEEIARSVASVDSGALRVSEGAGKTKNCSGVLGSISQELQTFVGQFQV</sequence>
<keyword evidence="6" id="KW-1133">Transmembrane helix</keyword>
<evidence type="ECO:0000256" key="6">
    <source>
        <dbReference type="SAM" id="Phobius"/>
    </source>
</evidence>
<evidence type="ECO:0000256" key="4">
    <source>
        <dbReference type="ARBA" id="ARBA00029447"/>
    </source>
</evidence>
<dbReference type="Proteomes" id="UP000239388">
    <property type="component" value="Unassembled WGS sequence"/>
</dbReference>
<keyword evidence="2" id="KW-0997">Cell inner membrane</keyword>
<dbReference type="CDD" id="cd11386">
    <property type="entry name" value="MCP_signal"/>
    <property type="match status" value="1"/>
</dbReference>
<keyword evidence="6" id="KW-0812">Transmembrane</keyword>
<feature type="transmembrane region" description="Helical" evidence="6">
    <location>
        <begin position="397"/>
        <end position="418"/>
    </location>
</feature>
<evidence type="ECO:0000259" key="8">
    <source>
        <dbReference type="PROSITE" id="PS50192"/>
    </source>
</evidence>
<gene>
    <name evidence="11" type="ORF">C5Y98_18100</name>
</gene>
<dbReference type="InterPro" id="IPR032255">
    <property type="entry name" value="HBM"/>
</dbReference>
<feature type="domain" description="T-SNARE coiled-coil homology" evidence="8">
    <location>
        <begin position="650"/>
        <end position="712"/>
    </location>
</feature>
<dbReference type="EMBL" id="PUIB01000018">
    <property type="protein sequence ID" value="PQO33048.1"/>
    <property type="molecule type" value="Genomic_DNA"/>
</dbReference>
<dbReference type="PROSITE" id="PS50885">
    <property type="entry name" value="HAMP"/>
    <property type="match status" value="1"/>
</dbReference>
<reference evidence="11 12" key="1">
    <citation type="submission" date="2018-02" db="EMBL/GenBank/DDBJ databases">
        <title>Comparative genomes isolates from brazilian mangrove.</title>
        <authorList>
            <person name="Araujo J.E."/>
            <person name="Taketani R.G."/>
            <person name="Silva M.C.P."/>
            <person name="Loureco M.V."/>
            <person name="Andreote F.D."/>
        </authorList>
    </citation>
    <scope>NUCLEOTIDE SEQUENCE [LARGE SCALE GENOMIC DNA]</scope>
    <source>
        <strain evidence="11 12">NAP PRIS-MGV</strain>
    </source>
</reference>
<dbReference type="GO" id="GO:0005886">
    <property type="term" value="C:plasma membrane"/>
    <property type="evidence" value="ECO:0007669"/>
    <property type="project" value="UniProtKB-SubCell"/>
</dbReference>
<keyword evidence="2" id="KW-1003">Cell membrane</keyword>
<comment type="subcellular location">
    <subcellularLocation>
        <location evidence="1">Cell inner membrane</location>
        <topology evidence="1">Multi-pass membrane protein</topology>
    </subcellularLocation>
</comment>
<dbReference type="PANTHER" id="PTHR32089:SF112">
    <property type="entry name" value="LYSOZYME-LIKE PROTEIN-RELATED"/>
    <property type="match status" value="1"/>
</dbReference>
<name>A0A2S8FLI9_9BACT</name>
<feature type="domain" description="HAMP" evidence="9">
    <location>
        <begin position="420"/>
        <end position="472"/>
    </location>
</feature>
<keyword evidence="6" id="KW-0472">Membrane</keyword>
<evidence type="ECO:0000259" key="9">
    <source>
        <dbReference type="PROSITE" id="PS50885"/>
    </source>
</evidence>
<dbReference type="Pfam" id="PF00672">
    <property type="entry name" value="HAMP"/>
    <property type="match status" value="1"/>
</dbReference>
<evidence type="ECO:0000256" key="2">
    <source>
        <dbReference type="ARBA" id="ARBA00022519"/>
    </source>
</evidence>
<evidence type="ECO:0000259" key="10">
    <source>
        <dbReference type="PROSITE" id="PS51753"/>
    </source>
</evidence>
<evidence type="ECO:0008006" key="13">
    <source>
        <dbReference type="Google" id="ProtNLM"/>
    </source>
</evidence>
<keyword evidence="3 5" id="KW-0807">Transducer</keyword>
<evidence type="ECO:0000256" key="5">
    <source>
        <dbReference type="PROSITE-ProRule" id="PRU00284"/>
    </source>
</evidence>
<dbReference type="GO" id="GO:0007165">
    <property type="term" value="P:signal transduction"/>
    <property type="evidence" value="ECO:0007669"/>
    <property type="project" value="UniProtKB-KW"/>
</dbReference>
<feature type="transmembrane region" description="Helical" evidence="6">
    <location>
        <begin position="108"/>
        <end position="131"/>
    </location>
</feature>
<dbReference type="SMART" id="SM00304">
    <property type="entry name" value="HAMP"/>
    <property type="match status" value="1"/>
</dbReference>
<dbReference type="AlphaFoldDB" id="A0A2S8FLI9"/>
<organism evidence="11 12">
    <name type="scientific">Blastopirellula marina</name>
    <dbReference type="NCBI Taxonomy" id="124"/>
    <lineage>
        <taxon>Bacteria</taxon>
        <taxon>Pseudomonadati</taxon>
        <taxon>Planctomycetota</taxon>
        <taxon>Planctomycetia</taxon>
        <taxon>Pirellulales</taxon>
        <taxon>Pirellulaceae</taxon>
        <taxon>Blastopirellula</taxon>
    </lineage>
</organism>
<feature type="domain" description="Methyl-accepting transducer" evidence="7">
    <location>
        <begin position="505"/>
        <end position="727"/>
    </location>
</feature>
<dbReference type="PROSITE" id="PS50111">
    <property type="entry name" value="CHEMOTAXIS_TRANSDUC_2"/>
    <property type="match status" value="1"/>
</dbReference>
<dbReference type="InterPro" id="IPR000727">
    <property type="entry name" value="T_SNARE_dom"/>
</dbReference>
<dbReference type="PROSITE" id="PS50192">
    <property type="entry name" value="T_SNARE"/>
    <property type="match status" value="1"/>
</dbReference>
<comment type="caution">
    <text evidence="11">The sequence shown here is derived from an EMBL/GenBank/DDBJ whole genome shotgun (WGS) entry which is preliminary data.</text>
</comment>
<dbReference type="InterPro" id="IPR004089">
    <property type="entry name" value="MCPsignal_dom"/>
</dbReference>
<dbReference type="Gene3D" id="1.10.287.950">
    <property type="entry name" value="Methyl-accepting chemotaxis protein"/>
    <property type="match status" value="1"/>
</dbReference>
<proteinExistence type="inferred from homology"/>
<evidence type="ECO:0000313" key="11">
    <source>
        <dbReference type="EMBL" id="PQO33048.1"/>
    </source>
</evidence>
<protein>
    <recommendedName>
        <fullName evidence="13">Methyl-accepting chemotaxis protein</fullName>
    </recommendedName>
</protein>
<evidence type="ECO:0000256" key="3">
    <source>
        <dbReference type="ARBA" id="ARBA00023224"/>
    </source>
</evidence>